<accession>A0ABT1W5M2</accession>
<dbReference type="InterPro" id="IPR029024">
    <property type="entry name" value="TerB-like"/>
</dbReference>
<dbReference type="PROSITE" id="PS50076">
    <property type="entry name" value="DNAJ_2"/>
    <property type="match status" value="1"/>
</dbReference>
<feature type="domain" description="J" evidence="1">
    <location>
        <begin position="215"/>
        <end position="279"/>
    </location>
</feature>
<dbReference type="Gene3D" id="1.10.287.110">
    <property type="entry name" value="DnaJ domain"/>
    <property type="match status" value="1"/>
</dbReference>
<organism evidence="2 3">
    <name type="scientific">Endosaccharibacter trunci</name>
    <dbReference type="NCBI Taxonomy" id="2812733"/>
    <lineage>
        <taxon>Bacteria</taxon>
        <taxon>Pseudomonadati</taxon>
        <taxon>Pseudomonadota</taxon>
        <taxon>Alphaproteobacteria</taxon>
        <taxon>Acetobacterales</taxon>
        <taxon>Acetobacteraceae</taxon>
        <taxon>Endosaccharibacter</taxon>
    </lineage>
</organism>
<dbReference type="Pfam" id="PF00226">
    <property type="entry name" value="DnaJ"/>
    <property type="match status" value="1"/>
</dbReference>
<name>A0ABT1W5M2_9PROT</name>
<dbReference type="SUPFAM" id="SSF46565">
    <property type="entry name" value="Chaperone J-domain"/>
    <property type="match status" value="1"/>
</dbReference>
<proteinExistence type="predicted"/>
<evidence type="ECO:0000259" key="1">
    <source>
        <dbReference type="PROSITE" id="PS50076"/>
    </source>
</evidence>
<sequence length="280" mass="29765">MAIWGKLFGGVTGAMMGGPIGAVIGAALGHAADRGSLLDPPPGQWGAWGGTGFLGTDPRNRAAADPNNAALRLAAKMAALTGKRDQLFALAVVVLSAKLAKSDAPVNRQEIDAFKRNFGIPPENAREIGRLFDQARTRTDDFLPFAEELARAFSDQPATLENALSALFAIARADGPVNDKEMAFLQAVNRAFGLGPGAWDRAENGGARPSPNEPDAYSVLGIGRRATDEEVRAVWRRLMRENHPDSMASRGASVAEIAGASEKVARINAAWDRIKRDRGL</sequence>
<protein>
    <submittedName>
        <fullName evidence="2">TerB family tellurite resistance protein</fullName>
    </submittedName>
</protein>
<dbReference type="InterPro" id="IPR001623">
    <property type="entry name" value="DnaJ_domain"/>
</dbReference>
<dbReference type="CDD" id="cd07316">
    <property type="entry name" value="terB_like_DjlA"/>
    <property type="match status" value="1"/>
</dbReference>
<dbReference type="InterPro" id="IPR036869">
    <property type="entry name" value="J_dom_sf"/>
</dbReference>
<comment type="caution">
    <text evidence="2">The sequence shown here is derived from an EMBL/GenBank/DDBJ whole genome shotgun (WGS) entry which is preliminary data.</text>
</comment>
<dbReference type="CDD" id="cd06257">
    <property type="entry name" value="DnaJ"/>
    <property type="match status" value="1"/>
</dbReference>
<dbReference type="PRINTS" id="PR00625">
    <property type="entry name" value="JDOMAIN"/>
</dbReference>
<dbReference type="EMBL" id="JAMSKV010000004">
    <property type="protein sequence ID" value="MCQ8278154.1"/>
    <property type="molecule type" value="Genomic_DNA"/>
</dbReference>
<dbReference type="InterPro" id="IPR007791">
    <property type="entry name" value="DjlA_N"/>
</dbReference>
<reference evidence="2 3" key="1">
    <citation type="submission" date="2022-06" db="EMBL/GenBank/DDBJ databases">
        <title>Endosaccharibacter gen. nov., sp. nov., endophytic bacteria isolated from sugarcane.</title>
        <authorList>
            <person name="Pitiwittayakul N."/>
            <person name="Yukphan P."/>
            <person name="Charoenyingcharoen P."/>
            <person name="Tanasupawat S."/>
        </authorList>
    </citation>
    <scope>NUCLEOTIDE SEQUENCE [LARGE SCALE GENOMIC DNA]</scope>
    <source>
        <strain evidence="2 3">KSS8</strain>
    </source>
</reference>
<dbReference type="RefSeq" id="WP_422863613.1">
    <property type="nucleotide sequence ID" value="NZ_JAMSKV010000004.1"/>
</dbReference>
<gene>
    <name evidence="2" type="ORF">NFI95_06795</name>
</gene>
<dbReference type="Pfam" id="PF05099">
    <property type="entry name" value="TerB"/>
    <property type="match status" value="1"/>
</dbReference>
<evidence type="ECO:0000313" key="3">
    <source>
        <dbReference type="Proteomes" id="UP001524587"/>
    </source>
</evidence>
<keyword evidence="3" id="KW-1185">Reference proteome</keyword>
<evidence type="ECO:0000313" key="2">
    <source>
        <dbReference type="EMBL" id="MCQ8278154.1"/>
    </source>
</evidence>
<dbReference type="SMART" id="SM00271">
    <property type="entry name" value="DnaJ"/>
    <property type="match status" value="1"/>
</dbReference>
<dbReference type="Gene3D" id="1.10.3680.10">
    <property type="entry name" value="TerB-like"/>
    <property type="match status" value="1"/>
</dbReference>
<dbReference type="Proteomes" id="UP001524587">
    <property type="component" value="Unassembled WGS sequence"/>
</dbReference>
<dbReference type="SUPFAM" id="SSF158682">
    <property type="entry name" value="TerB-like"/>
    <property type="match status" value="1"/>
</dbReference>